<protein>
    <recommendedName>
        <fullName evidence="4">Pantoate--beta-alanine ligase</fullName>
        <ecNumber evidence="3">6.3.2.1</ecNumber>
    </recommendedName>
    <alternativeName>
        <fullName evidence="10">Pantoate-activating enzyme</fullName>
    </alternativeName>
    <alternativeName>
        <fullName evidence="9">Pantothenate synthetase</fullName>
    </alternativeName>
</protein>
<dbReference type="EC" id="6.3.2.1" evidence="3"/>
<evidence type="ECO:0000256" key="4">
    <source>
        <dbReference type="ARBA" id="ARBA00015647"/>
    </source>
</evidence>
<reference evidence="13 14" key="1">
    <citation type="submission" date="2017-09" db="EMBL/GenBank/DDBJ databases">
        <title>Genome sequencing of Besnoitia besnoiti strain Bb-Ger1.</title>
        <authorList>
            <person name="Schares G."/>
            <person name="Venepally P."/>
            <person name="Lorenzi H.A."/>
        </authorList>
    </citation>
    <scope>NUCLEOTIDE SEQUENCE [LARGE SCALE GENOMIC DNA]</scope>
    <source>
        <strain evidence="13 14">Bb-Ger1</strain>
    </source>
</reference>
<keyword evidence="6" id="KW-0566">Pantothenate biosynthesis</keyword>
<dbReference type="SUPFAM" id="SSF52374">
    <property type="entry name" value="Nucleotidylyl transferase"/>
    <property type="match status" value="2"/>
</dbReference>
<evidence type="ECO:0000256" key="12">
    <source>
        <dbReference type="SAM" id="MobiDB-lite"/>
    </source>
</evidence>
<dbReference type="Gene3D" id="3.40.50.620">
    <property type="entry name" value="HUPs"/>
    <property type="match status" value="1"/>
</dbReference>
<evidence type="ECO:0000256" key="2">
    <source>
        <dbReference type="ARBA" id="ARBA00009256"/>
    </source>
</evidence>
<dbReference type="PANTHER" id="PTHR21299:SF1">
    <property type="entry name" value="PANTOATE--BETA-ALANINE LIGASE"/>
    <property type="match status" value="1"/>
</dbReference>
<dbReference type="Gene3D" id="3.40.630.30">
    <property type="match status" value="1"/>
</dbReference>
<dbReference type="UniPathway" id="UPA00028">
    <property type="reaction ID" value="UER00005"/>
</dbReference>
<accession>A0A2A9MMB9</accession>
<dbReference type="SUPFAM" id="SSF55729">
    <property type="entry name" value="Acyl-CoA N-acyltransferases (Nat)"/>
    <property type="match status" value="1"/>
</dbReference>
<dbReference type="GO" id="GO:0005524">
    <property type="term" value="F:ATP binding"/>
    <property type="evidence" value="ECO:0007669"/>
    <property type="project" value="UniProtKB-KW"/>
</dbReference>
<evidence type="ECO:0000256" key="5">
    <source>
        <dbReference type="ARBA" id="ARBA00022598"/>
    </source>
</evidence>
<dbReference type="Pfam" id="PF02569">
    <property type="entry name" value="Pantoate_ligase"/>
    <property type="match status" value="1"/>
</dbReference>
<feature type="compositionally biased region" description="Basic and acidic residues" evidence="12">
    <location>
        <begin position="431"/>
        <end position="447"/>
    </location>
</feature>
<evidence type="ECO:0000313" key="13">
    <source>
        <dbReference type="EMBL" id="PFH36700.1"/>
    </source>
</evidence>
<comment type="pathway">
    <text evidence="1">Cofactor biosynthesis; (R)-pantothenate biosynthesis; (R)-pantothenate from (R)-pantoate and beta-alanine: step 1/1.</text>
</comment>
<dbReference type="AlphaFoldDB" id="A0A2A9MMB9"/>
<dbReference type="InterPro" id="IPR003721">
    <property type="entry name" value="Pantoate_ligase"/>
</dbReference>
<dbReference type="InterPro" id="IPR042176">
    <property type="entry name" value="Pantoate_ligase_C"/>
</dbReference>
<organism evidence="13 14">
    <name type="scientific">Besnoitia besnoiti</name>
    <name type="common">Apicomplexan protozoan</name>
    <dbReference type="NCBI Taxonomy" id="94643"/>
    <lineage>
        <taxon>Eukaryota</taxon>
        <taxon>Sar</taxon>
        <taxon>Alveolata</taxon>
        <taxon>Apicomplexa</taxon>
        <taxon>Conoidasida</taxon>
        <taxon>Coccidia</taxon>
        <taxon>Eucoccidiorida</taxon>
        <taxon>Eimeriorina</taxon>
        <taxon>Sarcocystidae</taxon>
        <taxon>Besnoitia</taxon>
    </lineage>
</organism>
<dbReference type="Gene3D" id="3.30.1300.10">
    <property type="entry name" value="Pantoate-beta-alanine ligase, C-terminal domain"/>
    <property type="match status" value="1"/>
</dbReference>
<dbReference type="EMBL" id="NWUJ01000003">
    <property type="protein sequence ID" value="PFH36700.1"/>
    <property type="molecule type" value="Genomic_DNA"/>
</dbReference>
<dbReference type="InterPro" id="IPR004821">
    <property type="entry name" value="Cyt_trans-like"/>
</dbReference>
<dbReference type="OrthoDB" id="2020436at2759"/>
<comment type="caution">
    <text evidence="13">The sequence shown here is derived from an EMBL/GenBank/DDBJ whole genome shotgun (WGS) entry which is preliminary data.</text>
</comment>
<dbReference type="GeneID" id="40309822"/>
<comment type="similarity">
    <text evidence="2">Belongs to the pantothenate synthetase family.</text>
</comment>
<dbReference type="GO" id="GO:0015940">
    <property type="term" value="P:pantothenate biosynthetic process"/>
    <property type="evidence" value="ECO:0007669"/>
    <property type="project" value="UniProtKB-UniPathway"/>
</dbReference>
<evidence type="ECO:0000256" key="3">
    <source>
        <dbReference type="ARBA" id="ARBA00012219"/>
    </source>
</evidence>
<keyword evidence="7" id="KW-0547">Nucleotide-binding</keyword>
<evidence type="ECO:0000256" key="7">
    <source>
        <dbReference type="ARBA" id="ARBA00022741"/>
    </source>
</evidence>
<dbReference type="PANTHER" id="PTHR21299">
    <property type="entry name" value="CYTIDYLATE KINASE/PANTOATE-BETA-ALANINE LIGASE"/>
    <property type="match status" value="1"/>
</dbReference>
<evidence type="ECO:0000256" key="11">
    <source>
        <dbReference type="ARBA" id="ARBA00048258"/>
    </source>
</evidence>
<feature type="region of interest" description="Disordered" evidence="12">
    <location>
        <begin position="431"/>
        <end position="462"/>
    </location>
</feature>
<evidence type="ECO:0000256" key="9">
    <source>
        <dbReference type="ARBA" id="ARBA00029902"/>
    </source>
</evidence>
<gene>
    <name evidence="13" type="ORF">BESB_048920</name>
</gene>
<proteinExistence type="inferred from homology"/>
<evidence type="ECO:0000256" key="10">
    <source>
        <dbReference type="ARBA" id="ARBA00032806"/>
    </source>
</evidence>
<keyword evidence="8" id="KW-0067">ATP-binding</keyword>
<dbReference type="RefSeq" id="XP_029220709.1">
    <property type="nucleotide sequence ID" value="XM_029363343.1"/>
</dbReference>
<dbReference type="InterPro" id="IPR014729">
    <property type="entry name" value="Rossmann-like_a/b/a_fold"/>
</dbReference>
<name>A0A2A9MMB9_BESBE</name>
<dbReference type="GO" id="GO:0004592">
    <property type="term" value="F:pantoate-beta-alanine ligase activity"/>
    <property type="evidence" value="ECO:0007669"/>
    <property type="project" value="UniProtKB-EC"/>
</dbReference>
<dbReference type="Proteomes" id="UP000224006">
    <property type="component" value="Chromosome III"/>
</dbReference>
<sequence>MAAHDSFAQLGSEVFPAFASSFLPSSSPFFPFGAFPPSSLSGDSSKKEILVVHSPRELLAYRQSRPRFPLSLSCETCKASAARDPPPGGVAAEPSGGVSSSAPACQCASAFERLPAACLSRRRRISVVPTMGGLHDGHLSIIRSAACLGDEVWVSVFLNPLQFQSPTDFYTYPASIDDDMRVLAKAAVDLVFIPSPASLYPLDVKDTFSVQPALCKDPSVAPPVGAKQDEKSEMAPESPAQNGGEAAWKPPQRLFRMRVDFEDVERVEGEGRRRPGFFKGIGTVVSQLFTLIRPTYAHFGLKDFQQVACIKRLLCGLGLDTRLLAHSTWRDPDGMSTASRNNRLSPEERAHTQKTFRLLKHLEDVFQKGERNVGKLLQAANDFSQKEKLHLYYATLDRFEDAEPVVFRHTGGAAKTLSEFRDMEAATGRLEKRQRLEDAGDAADVHSDAGGPQNATAASGLSPSSAAYDSSADMCLSDAGRYCMTVAVRGNPLTTIVDNVVLVPGCRNDLLPQPFNAPWDRHCVDAKYRCFPSFLLLSSLGFHLRRLTVSDLAAIHEVEKADARLARKNDATNGGSETVNGDAAPAYAWMDEATLSRQSADNTWALGLFKWRLGTFRSTALPTASAHISQENEESLVGYVWADADASRETPASSEAESTAWRLRRVFIARAHRRRTIGTHLIKAFLATLCSEKRKTGRIASKDLETDPMPLWLVPAAAECGFSVTDAPAGDSKDPLCRMRVSLDGWFRHFVENLDL</sequence>
<dbReference type="NCBIfam" id="TIGR00125">
    <property type="entry name" value="cyt_tran_rel"/>
    <property type="match status" value="1"/>
</dbReference>
<dbReference type="VEuPathDB" id="ToxoDB:BESB_048920"/>
<comment type="catalytic activity">
    <reaction evidence="11">
        <text>(R)-pantoate + beta-alanine + ATP = (R)-pantothenate + AMP + diphosphate + H(+)</text>
        <dbReference type="Rhea" id="RHEA:10912"/>
        <dbReference type="ChEBI" id="CHEBI:15378"/>
        <dbReference type="ChEBI" id="CHEBI:15980"/>
        <dbReference type="ChEBI" id="CHEBI:29032"/>
        <dbReference type="ChEBI" id="CHEBI:30616"/>
        <dbReference type="ChEBI" id="CHEBI:33019"/>
        <dbReference type="ChEBI" id="CHEBI:57966"/>
        <dbReference type="ChEBI" id="CHEBI:456215"/>
        <dbReference type="EC" id="6.3.2.1"/>
    </reaction>
</comment>
<dbReference type="STRING" id="94643.A0A2A9MMB9"/>
<keyword evidence="14" id="KW-1185">Reference proteome</keyword>
<keyword evidence="5 13" id="KW-0436">Ligase</keyword>
<evidence type="ECO:0000313" key="14">
    <source>
        <dbReference type="Proteomes" id="UP000224006"/>
    </source>
</evidence>
<dbReference type="KEGG" id="bbes:BESB_048920"/>
<evidence type="ECO:0000256" key="1">
    <source>
        <dbReference type="ARBA" id="ARBA00004990"/>
    </source>
</evidence>
<dbReference type="InterPro" id="IPR016181">
    <property type="entry name" value="Acyl_CoA_acyltransferase"/>
</dbReference>
<evidence type="ECO:0000256" key="8">
    <source>
        <dbReference type="ARBA" id="ARBA00022840"/>
    </source>
</evidence>
<feature type="region of interest" description="Disordered" evidence="12">
    <location>
        <begin position="219"/>
        <end position="247"/>
    </location>
</feature>
<evidence type="ECO:0000256" key="6">
    <source>
        <dbReference type="ARBA" id="ARBA00022655"/>
    </source>
</evidence>